<name>A0A4R4RHH1_9ACTN</name>
<comment type="caution">
    <text evidence="2">The sequence shown here is derived from an EMBL/GenBank/DDBJ whole genome shotgun (WGS) entry which is preliminary data.</text>
</comment>
<feature type="transmembrane region" description="Helical" evidence="1">
    <location>
        <begin position="159"/>
        <end position="176"/>
    </location>
</feature>
<gene>
    <name evidence="2" type="ORF">E1212_19565</name>
</gene>
<evidence type="ECO:0000313" key="2">
    <source>
        <dbReference type="EMBL" id="TDC48928.1"/>
    </source>
</evidence>
<evidence type="ECO:0000256" key="1">
    <source>
        <dbReference type="SAM" id="Phobius"/>
    </source>
</evidence>
<keyword evidence="1" id="KW-0472">Membrane</keyword>
<feature type="transmembrane region" description="Helical" evidence="1">
    <location>
        <begin position="182"/>
        <end position="202"/>
    </location>
</feature>
<dbReference type="Pfam" id="PF06197">
    <property type="entry name" value="DUF998"/>
    <property type="match status" value="1"/>
</dbReference>
<keyword evidence="1" id="KW-1133">Transmembrane helix</keyword>
<evidence type="ECO:0000313" key="3">
    <source>
        <dbReference type="Proteomes" id="UP000295621"/>
    </source>
</evidence>
<feature type="transmembrane region" description="Helical" evidence="1">
    <location>
        <begin position="86"/>
        <end position="104"/>
    </location>
</feature>
<feature type="transmembrane region" description="Helical" evidence="1">
    <location>
        <begin position="12"/>
        <end position="33"/>
    </location>
</feature>
<organism evidence="2 3">
    <name type="scientific">Jiangella ureilytica</name>
    <dbReference type="NCBI Taxonomy" id="2530374"/>
    <lineage>
        <taxon>Bacteria</taxon>
        <taxon>Bacillati</taxon>
        <taxon>Actinomycetota</taxon>
        <taxon>Actinomycetes</taxon>
        <taxon>Jiangellales</taxon>
        <taxon>Jiangellaceae</taxon>
        <taxon>Jiangella</taxon>
    </lineage>
</organism>
<dbReference type="InterPro" id="IPR009339">
    <property type="entry name" value="DUF998"/>
</dbReference>
<protein>
    <submittedName>
        <fullName evidence="2">DUF998 domain-containing protein</fullName>
    </submittedName>
</protein>
<keyword evidence="3" id="KW-1185">Reference proteome</keyword>
<feature type="transmembrane region" description="Helical" evidence="1">
    <location>
        <begin position="53"/>
        <end position="74"/>
    </location>
</feature>
<dbReference type="OrthoDB" id="8159487at2"/>
<proteinExistence type="predicted"/>
<keyword evidence="1" id="KW-0812">Transmembrane</keyword>
<dbReference type="EMBL" id="SMKL01000048">
    <property type="protein sequence ID" value="TDC48928.1"/>
    <property type="molecule type" value="Genomic_DNA"/>
</dbReference>
<reference evidence="2 3" key="1">
    <citation type="submission" date="2019-02" db="EMBL/GenBank/DDBJ databases">
        <title>Draft genome sequences of novel Actinobacteria.</title>
        <authorList>
            <person name="Sahin N."/>
            <person name="Ay H."/>
            <person name="Saygin H."/>
        </authorList>
    </citation>
    <scope>NUCLEOTIDE SEQUENCE [LARGE SCALE GENOMIC DNA]</scope>
    <source>
        <strain evidence="2 3">KC603</strain>
    </source>
</reference>
<sequence>MTITPRNPTRSLLTAGIVAGPLFLTTWLVQVLVRDGFDPRKHTLSLLALGDGGWVQIANFVVTGALFVACAVGLRRGDDPGTRWGPRLVALFGVGLITGGVFVTDPGAGFPAGAPAGAPEEITVTGILHSAGAGMALVSGIAAMIVYARAFRRSGDRRAARAVTAAAVAAGAVLIYPSPDGVSLRLVAASAILYAFVAAVAAHARARVASPDSPATPFERSAR</sequence>
<dbReference type="RefSeq" id="WP_131985520.1">
    <property type="nucleotide sequence ID" value="NZ_SMKL01000048.1"/>
</dbReference>
<feature type="transmembrane region" description="Helical" evidence="1">
    <location>
        <begin position="124"/>
        <end position="147"/>
    </location>
</feature>
<dbReference type="AlphaFoldDB" id="A0A4R4RHH1"/>
<accession>A0A4R4RHH1</accession>
<dbReference type="Proteomes" id="UP000295621">
    <property type="component" value="Unassembled WGS sequence"/>
</dbReference>